<feature type="compositionally biased region" description="Low complexity" evidence="1">
    <location>
        <begin position="547"/>
        <end position="567"/>
    </location>
</feature>
<dbReference type="SUPFAM" id="SSF53098">
    <property type="entry name" value="Ribonuclease H-like"/>
    <property type="match status" value="1"/>
</dbReference>
<dbReference type="HOGENOM" id="CLU_2801620_0_0_1"/>
<feature type="region of interest" description="Disordered" evidence="1">
    <location>
        <begin position="171"/>
        <end position="191"/>
    </location>
</feature>
<dbReference type="InterPro" id="IPR001584">
    <property type="entry name" value="Integrase_cat-core"/>
</dbReference>
<dbReference type="InterPro" id="IPR036397">
    <property type="entry name" value="RNaseH_sf"/>
</dbReference>
<dbReference type="AlphaFoldDB" id="Q8S839"/>
<feature type="region of interest" description="Disordered" evidence="1">
    <location>
        <begin position="659"/>
        <end position="686"/>
    </location>
</feature>
<reference evidence="4" key="1">
    <citation type="journal article" date="2005" name="Nature">
        <title>The map-based sequence of the rice genome.</title>
        <authorList>
            <consortium name="International rice genome sequencing project (IRGSP)"/>
            <person name="Matsumoto T."/>
            <person name="Wu J."/>
            <person name="Kanamori H."/>
            <person name="Katayose Y."/>
            <person name="Fujisawa M."/>
            <person name="Namiki N."/>
            <person name="Mizuno H."/>
            <person name="Yamamoto K."/>
            <person name="Antonio B.A."/>
            <person name="Baba T."/>
            <person name="Sakata K."/>
            <person name="Nagamura Y."/>
            <person name="Aoki H."/>
            <person name="Arikawa K."/>
            <person name="Arita K."/>
            <person name="Bito T."/>
            <person name="Chiden Y."/>
            <person name="Fujitsuka N."/>
            <person name="Fukunaka R."/>
            <person name="Hamada M."/>
            <person name="Harada C."/>
            <person name="Hayashi A."/>
            <person name="Hijishita S."/>
            <person name="Honda M."/>
            <person name="Hosokawa S."/>
            <person name="Ichikawa Y."/>
            <person name="Idonuma A."/>
            <person name="Iijima M."/>
            <person name="Ikeda M."/>
            <person name="Ikeno M."/>
            <person name="Ito K."/>
            <person name="Ito S."/>
            <person name="Ito T."/>
            <person name="Ito Y."/>
            <person name="Ito Y."/>
            <person name="Iwabuchi A."/>
            <person name="Kamiya K."/>
            <person name="Karasawa W."/>
            <person name="Kurita K."/>
            <person name="Katagiri S."/>
            <person name="Kikuta A."/>
            <person name="Kobayashi H."/>
            <person name="Kobayashi N."/>
            <person name="Machita K."/>
            <person name="Maehara T."/>
            <person name="Masukawa M."/>
            <person name="Mizubayashi T."/>
            <person name="Mukai Y."/>
            <person name="Nagasaki H."/>
            <person name="Nagata Y."/>
            <person name="Naito S."/>
            <person name="Nakashima M."/>
            <person name="Nakama Y."/>
            <person name="Nakamichi Y."/>
            <person name="Nakamura M."/>
            <person name="Meguro A."/>
            <person name="Negishi M."/>
            <person name="Ohta I."/>
            <person name="Ohta T."/>
            <person name="Okamoto M."/>
            <person name="Ono N."/>
            <person name="Saji S."/>
            <person name="Sakaguchi M."/>
            <person name="Sakai K."/>
            <person name="Shibata M."/>
            <person name="Shimokawa T."/>
            <person name="Song J."/>
            <person name="Takazaki Y."/>
            <person name="Terasawa K."/>
            <person name="Tsugane M."/>
            <person name="Tsuji K."/>
            <person name="Ueda S."/>
            <person name="Waki K."/>
            <person name="Yamagata H."/>
            <person name="Yamamoto M."/>
            <person name="Yamamoto S."/>
            <person name="Yamane H."/>
            <person name="Yoshiki S."/>
            <person name="Yoshihara R."/>
            <person name="Yukawa K."/>
            <person name="Zhong H."/>
            <person name="Yano M."/>
            <person name="Yuan Q."/>
            <person name="Ouyang S."/>
            <person name="Liu J."/>
            <person name="Jones K.M."/>
            <person name="Gansberger K."/>
            <person name="Moffat K."/>
            <person name="Hill J."/>
            <person name="Bera J."/>
            <person name="Fadrosh D."/>
            <person name="Jin S."/>
            <person name="Johri S."/>
            <person name="Kim M."/>
            <person name="Overton L."/>
            <person name="Reardon M."/>
            <person name="Tsitrin T."/>
            <person name="Vuong H."/>
            <person name="Weaver B."/>
            <person name="Ciecko A."/>
            <person name="Tallon L."/>
            <person name="Jackson J."/>
            <person name="Pai G."/>
            <person name="Aken S.V."/>
            <person name="Utterback T."/>
            <person name="Reidmuller S."/>
            <person name="Feldblyum T."/>
            <person name="Hsiao J."/>
            <person name="Zismann V."/>
            <person name="Iobst S."/>
            <person name="de Vazeille A.R."/>
            <person name="Buell C.R."/>
            <person name="Ying K."/>
            <person name="Li Y."/>
            <person name="Lu T."/>
            <person name="Huang Y."/>
            <person name="Zhao Q."/>
            <person name="Feng Q."/>
            <person name="Zhang L."/>
            <person name="Zhu J."/>
            <person name="Weng Q."/>
            <person name="Mu J."/>
            <person name="Lu Y."/>
            <person name="Fan D."/>
            <person name="Liu Y."/>
            <person name="Guan J."/>
            <person name="Zhang Y."/>
            <person name="Yu S."/>
            <person name="Liu X."/>
            <person name="Zhang Y."/>
            <person name="Hong G."/>
            <person name="Han B."/>
            <person name="Choisne N."/>
            <person name="Demange N."/>
            <person name="Orjeda G."/>
            <person name="Samain S."/>
            <person name="Cattolico L."/>
            <person name="Pelletier E."/>
            <person name="Couloux A."/>
            <person name="Segurens B."/>
            <person name="Wincker P."/>
            <person name="D'Hont A."/>
            <person name="Scarpelli C."/>
            <person name="Weissenbach J."/>
            <person name="Salanoubat M."/>
            <person name="Quetier F."/>
            <person name="Yu Y."/>
            <person name="Kim H.R."/>
            <person name="Rambo T."/>
            <person name="Currie J."/>
            <person name="Collura K."/>
            <person name="Luo M."/>
            <person name="Yang T."/>
            <person name="Ammiraju J.S.S."/>
            <person name="Engler F."/>
            <person name="Soderlund C."/>
            <person name="Wing R.A."/>
            <person name="Palmer L.E."/>
            <person name="de la Bastide M."/>
            <person name="Spiegel L."/>
            <person name="Nascimento L."/>
            <person name="Zutavern T."/>
            <person name="O'Shaughnessy A."/>
            <person name="Dike S."/>
            <person name="Dedhia N."/>
            <person name="Preston R."/>
            <person name="Balija V."/>
            <person name="McCombie W.R."/>
            <person name="Chow T."/>
            <person name="Chen H."/>
            <person name="Chung M."/>
            <person name="Chen C."/>
            <person name="Shaw J."/>
            <person name="Wu H."/>
            <person name="Hsiao K."/>
            <person name="Chao Y."/>
            <person name="Chu M."/>
            <person name="Cheng C."/>
            <person name="Hour A."/>
            <person name="Lee P."/>
            <person name="Lin S."/>
            <person name="Lin Y."/>
            <person name="Liou J."/>
            <person name="Liu S."/>
            <person name="Hsing Y."/>
            <person name="Raghuvanshi S."/>
            <person name="Mohanty A."/>
            <person name="Bharti A.K."/>
            <person name="Gaur A."/>
            <person name="Gupta V."/>
            <person name="Kumar D."/>
            <person name="Ravi V."/>
            <person name="Vij S."/>
            <person name="Kapur A."/>
            <person name="Khurana P."/>
            <person name="Khurana P."/>
            <person name="Khurana J.P."/>
            <person name="Tyagi A.K."/>
            <person name="Gaikwad K."/>
            <person name="Singh A."/>
            <person name="Dalal V."/>
            <person name="Srivastava S."/>
            <person name="Dixit A."/>
            <person name="Pal A.K."/>
            <person name="Ghazi I.A."/>
            <person name="Yadav M."/>
            <person name="Pandit A."/>
            <person name="Bhargava A."/>
            <person name="Sureshbabu K."/>
            <person name="Batra K."/>
            <person name="Sharma T.R."/>
            <person name="Mohapatra T."/>
            <person name="Singh N.K."/>
            <person name="Messing J."/>
            <person name="Nelson A.B."/>
            <person name="Fuks G."/>
            <person name="Kavchok S."/>
            <person name="Keizer G."/>
            <person name="Linton E."/>
            <person name="Llaca V."/>
            <person name="Song R."/>
            <person name="Tanyolac B."/>
            <person name="Young S."/>
            <person name="Ho-Il K."/>
            <person name="Hahn J.H."/>
            <person name="Sangsakoo G."/>
            <person name="Vanavichit A."/>
            <person name="de Mattos Luiz.A.T."/>
            <person name="Zimmer P.D."/>
            <person name="Malone G."/>
            <person name="Dellagostin O."/>
            <person name="de Oliveira A.C."/>
            <person name="Bevan M."/>
            <person name="Bancroft I."/>
            <person name="Minx P."/>
            <person name="Cordum H."/>
            <person name="Wilson R."/>
            <person name="Cheng Z."/>
            <person name="Jin W."/>
            <person name="Jiang J."/>
            <person name="Leong S.A."/>
            <person name="Iwama H."/>
            <person name="Gojobori T."/>
            <person name="Itoh T."/>
            <person name="Niimura Y."/>
            <person name="Fujii Y."/>
            <person name="Habara T."/>
            <person name="Sakai H."/>
            <person name="Sato Y."/>
            <person name="Wilson G."/>
            <person name="Kumar K."/>
            <person name="McCouch S."/>
            <person name="Juretic N."/>
            <person name="Hoen D."/>
            <person name="Wright S."/>
            <person name="Bruskiewich R."/>
            <person name="Bureau T."/>
            <person name="Miyao A."/>
            <person name="Hirochika H."/>
            <person name="Nishikawa T."/>
            <person name="Kadowaki K."/>
            <person name="Sugiura M."/>
            <person name="Burr B."/>
            <person name="Sasaki T."/>
        </authorList>
    </citation>
    <scope>NUCLEOTIDE SEQUENCE [LARGE SCALE GENOMIC DNA]</scope>
    <source>
        <strain evidence="4">cv. Nipponbare</strain>
    </source>
</reference>
<feature type="domain" description="Integrase catalytic" evidence="2">
    <location>
        <begin position="263"/>
        <end position="436"/>
    </location>
</feature>
<evidence type="ECO:0000313" key="3">
    <source>
        <dbReference type="EMBL" id="AAM00954.1"/>
    </source>
</evidence>
<dbReference type="GO" id="GO:0003676">
    <property type="term" value="F:nucleic acid binding"/>
    <property type="evidence" value="ECO:0007669"/>
    <property type="project" value="InterPro"/>
</dbReference>
<sequence length="827" mass="91849">MTTPTGGPHLSASEGARTAAADWADLGRGEREGCDMIGRPRGGAAEHGHSSGRPGRTTAHGGAASCGDGRRTRESATSRPADLTAAATGAAARTGDRGGRQGGRGGAHQGRDDEGRGKAGELGVGAPRDEGGTAARRRWLRRLNGETERRPGCGEARRSRWCKRRGAAVARAAARGGRSSPGTDGEREHGGEVVRVVEGEEETAAERALEYVTALEARPMLVDQVRVAQVNDHEIAELKKNMRVGKAWDFHEDEHGTIWLGERLCVPDDKELKDLILTEAHQTQYSIHPSSLPRTSSGHDSIWVVVDRLTKVAHFISVNSTYTGKKLAELYLARIMCLHGVPKKIVSDRGSQFTSKFWQKLQEELGTCLNFSTAYHPQTDSQTERVNQMLEDMLRACALDFGGAWDKSLPYAEFSYNNSYQASLQMAPFEALYGRKCRTHIFWDQTGERQLFGTEVLTEAEEKVRTIRERNLDRKATQTTAEESSLLKQGIMYTFVSLRSGEYTVSRRKASWHHASWDHTRSWNKEEKWGPPVGSSPNLQPAPPHPATAAPALSRATSPTSPASSPFPRLPAPTPSLSRPRPRPLEARPTLAVCNRRPSRRSPSVRNSPPIPFSLPYCHRRYCRTASLRGRAAVRRRATAVRRIAAAVCRSPLSTTTIEESHAGRAYRETRNTTRNERESSSSSTPIRMYEAGWAPTGDAPGWTQAPRHSIRVSTWTSASEDRWHVPHDIQWGDNQPPRSSGVPLSPSEWRSSSSRWDLGEITRRMDTFDMQTGEIQYNLTEHITQTQEWQQSANAQFANINNMMQQQHDDLQAYFRFQGFNPYQGP</sequence>
<dbReference type="InterPro" id="IPR012337">
    <property type="entry name" value="RNaseH-like_sf"/>
</dbReference>
<accession>Q8S839</accession>
<evidence type="ECO:0000259" key="2">
    <source>
        <dbReference type="PROSITE" id="PS50994"/>
    </source>
</evidence>
<name>Q8S839_ORYSJ</name>
<protein>
    <submittedName>
        <fullName evidence="3">Retroelement</fullName>
    </submittedName>
</protein>
<reference evidence="4" key="2">
    <citation type="journal article" date="2008" name="Nucleic Acids Res.">
        <title>The rice annotation project database (RAP-DB): 2008 update.</title>
        <authorList>
            <consortium name="The rice annotation project (RAP)"/>
        </authorList>
    </citation>
    <scope>GENOME REANNOTATION</scope>
    <source>
        <strain evidence="4">cv. Nipponbare</strain>
    </source>
</reference>
<gene>
    <name evidence="3" type="primary">OSJNBa0053D03.18</name>
</gene>
<dbReference type="PANTHER" id="PTHR45835:SF99">
    <property type="entry name" value="CHROMO DOMAIN-CONTAINING PROTEIN-RELATED"/>
    <property type="match status" value="1"/>
</dbReference>
<feature type="compositionally biased region" description="Basic and acidic residues" evidence="1">
    <location>
        <begin position="659"/>
        <end position="680"/>
    </location>
</feature>
<feature type="region of interest" description="Disordered" evidence="1">
    <location>
        <begin position="1"/>
        <end position="137"/>
    </location>
</feature>
<evidence type="ECO:0000313" key="4">
    <source>
        <dbReference type="Proteomes" id="UP000000763"/>
    </source>
</evidence>
<dbReference type="PROSITE" id="PS50994">
    <property type="entry name" value="INTEGRASE"/>
    <property type="match status" value="1"/>
</dbReference>
<feature type="compositionally biased region" description="Low complexity" evidence="1">
    <location>
        <begin position="84"/>
        <end position="93"/>
    </location>
</feature>
<feature type="region of interest" description="Disordered" evidence="1">
    <location>
        <begin position="725"/>
        <end position="754"/>
    </location>
</feature>
<proteinExistence type="predicted"/>
<dbReference type="Proteomes" id="UP000000763">
    <property type="component" value="Chromosome 10"/>
</dbReference>
<dbReference type="EMBL" id="AC021892">
    <property type="protein sequence ID" value="AAM00954.1"/>
    <property type="molecule type" value="Genomic_DNA"/>
</dbReference>
<organism evidence="3 4">
    <name type="scientific">Oryza sativa subsp. japonica</name>
    <name type="common">Rice</name>
    <dbReference type="NCBI Taxonomy" id="39947"/>
    <lineage>
        <taxon>Eukaryota</taxon>
        <taxon>Viridiplantae</taxon>
        <taxon>Streptophyta</taxon>
        <taxon>Embryophyta</taxon>
        <taxon>Tracheophyta</taxon>
        <taxon>Spermatophyta</taxon>
        <taxon>Magnoliopsida</taxon>
        <taxon>Liliopsida</taxon>
        <taxon>Poales</taxon>
        <taxon>Poaceae</taxon>
        <taxon>BOP clade</taxon>
        <taxon>Oryzoideae</taxon>
        <taxon>Oryzeae</taxon>
        <taxon>Oryzinae</taxon>
        <taxon>Oryza</taxon>
        <taxon>Oryza sativa</taxon>
    </lineage>
</organism>
<dbReference type="GO" id="GO:0015074">
    <property type="term" value="P:DNA integration"/>
    <property type="evidence" value="ECO:0007669"/>
    <property type="project" value="InterPro"/>
</dbReference>
<feature type="compositionally biased region" description="Basic and acidic residues" evidence="1">
    <location>
        <begin position="109"/>
        <end position="119"/>
    </location>
</feature>
<dbReference type="Gene3D" id="3.30.420.10">
    <property type="entry name" value="Ribonuclease H-like superfamily/Ribonuclease H"/>
    <property type="match status" value="1"/>
</dbReference>
<evidence type="ECO:0000256" key="1">
    <source>
        <dbReference type="SAM" id="MobiDB-lite"/>
    </source>
</evidence>
<dbReference type="PANTHER" id="PTHR45835">
    <property type="entry name" value="YALI0A06105P"/>
    <property type="match status" value="1"/>
</dbReference>
<feature type="compositionally biased region" description="Basic and acidic residues" evidence="1">
    <location>
        <begin position="25"/>
        <end position="34"/>
    </location>
</feature>
<feature type="region of interest" description="Disordered" evidence="1">
    <location>
        <begin position="523"/>
        <end position="610"/>
    </location>
</feature>